<gene>
    <name evidence="3" type="ORF">G8D99_02695</name>
</gene>
<keyword evidence="2" id="KW-0732">Signal</keyword>
<evidence type="ECO:0000256" key="2">
    <source>
        <dbReference type="SAM" id="SignalP"/>
    </source>
</evidence>
<protein>
    <recommendedName>
        <fullName evidence="5">LTXXQ motif protein</fullName>
    </recommendedName>
</protein>
<feature type="signal peptide" evidence="2">
    <location>
        <begin position="1"/>
        <end position="22"/>
    </location>
</feature>
<feature type="chain" id="PRO_5026043524" description="LTXXQ motif protein" evidence="2">
    <location>
        <begin position="23"/>
        <end position="214"/>
    </location>
</feature>
<dbReference type="PROSITE" id="PS51257">
    <property type="entry name" value="PROKAR_LIPOPROTEIN"/>
    <property type="match status" value="1"/>
</dbReference>
<feature type="compositionally biased region" description="Basic and acidic residues" evidence="1">
    <location>
        <begin position="30"/>
        <end position="66"/>
    </location>
</feature>
<organism evidence="3 4">
    <name type="scientific">Acinetobacter lanii</name>
    <dbReference type="NCBI Taxonomy" id="2715163"/>
    <lineage>
        <taxon>Bacteria</taxon>
        <taxon>Pseudomonadati</taxon>
        <taxon>Pseudomonadota</taxon>
        <taxon>Gammaproteobacteria</taxon>
        <taxon>Moraxellales</taxon>
        <taxon>Moraxellaceae</taxon>
        <taxon>Acinetobacter</taxon>
    </lineage>
</organism>
<dbReference type="EMBL" id="CP049916">
    <property type="protein sequence ID" value="QIO08034.1"/>
    <property type="molecule type" value="Genomic_DNA"/>
</dbReference>
<dbReference type="Proteomes" id="UP000501939">
    <property type="component" value="Chromosome"/>
</dbReference>
<proteinExistence type="predicted"/>
<reference evidence="3 4" key="1">
    <citation type="submission" date="2020-03" db="EMBL/GenBank/DDBJ databases">
        <authorList>
            <person name="Zhu W."/>
        </authorList>
    </citation>
    <scope>NUCLEOTIDE SEQUENCE [LARGE SCALE GENOMIC DNA]</scope>
    <source>
        <strain evidence="3 4">185</strain>
    </source>
</reference>
<keyword evidence="4" id="KW-1185">Reference proteome</keyword>
<dbReference type="AlphaFoldDB" id="A0A6G8S1P2"/>
<sequence length="214" mass="23789">MNTMSKIAILTASVLSVGALTACQTTTAPKDAKGAHQFDGRHADRMDRKMSPEQREAFKARQEQRKQAFEQIKKACDGKAVGQAVQVKLGEKTIDGSCAIHFKADRKDMQENMKKMRAEHHPMKGEHRPMRGDIKNVRTQHEPLTDAKRAELTQKFEQRLAERQARQQAIAKACQGQSNGKAVQIKLGEHTVNGQCEVRFQPKAPIAPTAPKAA</sequence>
<name>A0A6G8S1P2_9GAMM</name>
<feature type="region of interest" description="Disordered" evidence="1">
    <location>
        <begin position="26"/>
        <end position="66"/>
    </location>
</feature>
<dbReference type="RefSeq" id="WP_166322389.1">
    <property type="nucleotide sequence ID" value="NZ_CP049916.1"/>
</dbReference>
<evidence type="ECO:0000256" key="1">
    <source>
        <dbReference type="SAM" id="MobiDB-lite"/>
    </source>
</evidence>
<dbReference type="KEGG" id="alj:G8D99_02695"/>
<accession>A0A6G8S1P2</accession>
<evidence type="ECO:0000313" key="4">
    <source>
        <dbReference type="Proteomes" id="UP000501939"/>
    </source>
</evidence>
<evidence type="ECO:0008006" key="5">
    <source>
        <dbReference type="Google" id="ProtNLM"/>
    </source>
</evidence>
<evidence type="ECO:0000313" key="3">
    <source>
        <dbReference type="EMBL" id="QIO08034.1"/>
    </source>
</evidence>